<organism evidence="2 3">
    <name type="scientific">Nonomuraea bangladeshensis</name>
    <dbReference type="NCBI Taxonomy" id="404385"/>
    <lineage>
        <taxon>Bacteria</taxon>
        <taxon>Bacillati</taxon>
        <taxon>Actinomycetota</taxon>
        <taxon>Actinomycetes</taxon>
        <taxon>Streptosporangiales</taxon>
        <taxon>Streptosporangiaceae</taxon>
        <taxon>Nonomuraea</taxon>
    </lineage>
</organism>
<accession>A0ABV3HIQ6</accession>
<dbReference type="EMBL" id="JBFARM010000018">
    <property type="protein sequence ID" value="MEV4292433.1"/>
    <property type="molecule type" value="Genomic_DNA"/>
</dbReference>
<proteinExistence type="predicted"/>
<keyword evidence="3" id="KW-1185">Reference proteome</keyword>
<comment type="caution">
    <text evidence="2">The sequence shown here is derived from an EMBL/GenBank/DDBJ whole genome shotgun (WGS) entry which is preliminary data.</text>
</comment>
<dbReference type="Pfam" id="PF13569">
    <property type="entry name" value="DUF4132"/>
    <property type="match status" value="1"/>
</dbReference>
<dbReference type="InterPro" id="IPR025406">
    <property type="entry name" value="DUF4132"/>
</dbReference>
<dbReference type="RefSeq" id="WP_364462520.1">
    <property type="nucleotide sequence ID" value="NZ_JBFARM010000018.1"/>
</dbReference>
<protein>
    <submittedName>
        <fullName evidence="2">DUF4132 domain-containing protein</fullName>
    </submittedName>
</protein>
<feature type="domain" description="DUF4132" evidence="1">
    <location>
        <begin position="836"/>
        <end position="1014"/>
    </location>
</feature>
<evidence type="ECO:0000313" key="2">
    <source>
        <dbReference type="EMBL" id="MEV4292433.1"/>
    </source>
</evidence>
<name>A0ABV3HIQ6_9ACTN</name>
<reference evidence="2 3" key="1">
    <citation type="submission" date="2024-06" db="EMBL/GenBank/DDBJ databases">
        <title>The Natural Products Discovery Center: Release of the First 8490 Sequenced Strains for Exploring Actinobacteria Biosynthetic Diversity.</title>
        <authorList>
            <person name="Kalkreuter E."/>
            <person name="Kautsar S.A."/>
            <person name="Yang D."/>
            <person name="Bader C.D."/>
            <person name="Teijaro C.N."/>
            <person name="Fluegel L."/>
            <person name="Davis C.M."/>
            <person name="Simpson J.R."/>
            <person name="Lauterbach L."/>
            <person name="Steele A.D."/>
            <person name="Gui C."/>
            <person name="Meng S."/>
            <person name="Li G."/>
            <person name="Viehrig K."/>
            <person name="Ye F."/>
            <person name="Su P."/>
            <person name="Kiefer A.F."/>
            <person name="Nichols A."/>
            <person name="Cepeda A.J."/>
            <person name="Yan W."/>
            <person name="Fan B."/>
            <person name="Jiang Y."/>
            <person name="Adhikari A."/>
            <person name="Zheng C.-J."/>
            <person name="Schuster L."/>
            <person name="Cowan T.M."/>
            <person name="Smanski M.J."/>
            <person name="Chevrette M.G."/>
            <person name="De Carvalho L.P.S."/>
            <person name="Shen B."/>
        </authorList>
    </citation>
    <scope>NUCLEOTIDE SEQUENCE [LARGE SCALE GENOMIC DNA]</scope>
    <source>
        <strain evidence="2 3">NPDC049574</strain>
    </source>
</reference>
<dbReference type="Proteomes" id="UP001552427">
    <property type="component" value="Unassembled WGS sequence"/>
</dbReference>
<evidence type="ECO:0000313" key="3">
    <source>
        <dbReference type="Proteomes" id="UP001552427"/>
    </source>
</evidence>
<gene>
    <name evidence="2" type="ORF">AB0K40_43580</name>
</gene>
<evidence type="ECO:0000259" key="1">
    <source>
        <dbReference type="Pfam" id="PF13569"/>
    </source>
</evidence>
<sequence length="1084" mass="116270">MTAHEGDEDRLTWPAAWLRALHPRRGGVEVAVRRLDPTAPDRLAARLDGHRQQVLDALARCPDPELRAAGLACIGGESPATPLGAAVVAEVVSASLPYEDRTWQPLLADAWLAGPGPAFAAAAVAEQACLNPVPTEHGWLVRRLDDASSPIHWIAWKRIEAAARVRAALAAAPDATYAEAVAALAASRDGGLHHRVAASFLAPTETAWVEADCAEVSSVNPRLSVRLLAAVGTPEQAALISGHVHGSDVLHSLTTPATLVDGLGPAAALPLLTGWFGQYYDADSERRLLDVLADLPGDAPMRAILDRIDARHAQAAFLHAAARFPRRAMRLLAAAQGKAVDGLLRAHVLAHRDLVPEVVPALGEAAAQRIGKIASAPAVAVAPPEALPEVLVSPPWTRPRTTRKPVVVSGLTCQDEPSVVWGPGERDAWLAAPPDHWRRVYGRTWKDIADGRGRYDWSDVVALFIAGPEELAAPLISTWRPGDHWHWGTADWLPAVAARLELAALPLLLDTARHSPSGAGPSLLPFAAPEIAVLMADWLTRLKSVRATALAWLSRHPDAAARALVPAALGKPGAARRQAERALTALVTAGHHDAVTRAATGYGPAAEAAIGDLLAADPLDALPARMPVLPEWTDVAVLSPIQLRGDAGALPAEAARHVTTMLAISRPGEPYAGLDAVREACDARSLADFGWALFQRWQAAGHPSKESWIMDAQALIGDDETVRRLAPLIRAWPGENGHARAVAGLDLLAGIGSEVALMHLHGIAEKVKFGGLKKRARQKMDEVAAELGLTPQELADRLVPSFGLSADGSLTLDYGRRRFVVGFDEQLKPYVTDAAGKRLKNLPKPGVNDDPELAPAAHRRFAGLKKDVRAVAADTIRRLERAMADRRRWSAADFERLLVGHPLLWHIVRRLVWGHYDSSGRLAGALRVAEDRTFADAADDPLTLPGDAVVGVAHPLELGEEVAAWAEVFADYEILQPFPQLGRETYTADEALLAEIRAAKIPTHAVLSLERRGWRRGHPQDAGWQGWIERDVPGGRTVTVSLDPGVAIGWIDMDETQTLVDVSLDGLDPITASEILRDLKEITK</sequence>